<gene>
    <name evidence="1" type="ORF">GGX14DRAFT_363176</name>
</gene>
<dbReference type="EMBL" id="JARJCW010000027">
    <property type="protein sequence ID" value="KAJ7210707.1"/>
    <property type="molecule type" value="Genomic_DNA"/>
</dbReference>
<reference evidence="1" key="1">
    <citation type="submission" date="2023-03" db="EMBL/GenBank/DDBJ databases">
        <title>Massive genome expansion in bonnet fungi (Mycena s.s.) driven by repeated elements and novel gene families across ecological guilds.</title>
        <authorList>
            <consortium name="Lawrence Berkeley National Laboratory"/>
            <person name="Harder C.B."/>
            <person name="Miyauchi S."/>
            <person name="Viragh M."/>
            <person name="Kuo A."/>
            <person name="Thoen E."/>
            <person name="Andreopoulos B."/>
            <person name="Lu D."/>
            <person name="Skrede I."/>
            <person name="Drula E."/>
            <person name="Henrissat B."/>
            <person name="Morin E."/>
            <person name="Kohler A."/>
            <person name="Barry K."/>
            <person name="LaButti K."/>
            <person name="Morin E."/>
            <person name="Salamov A."/>
            <person name="Lipzen A."/>
            <person name="Mereny Z."/>
            <person name="Hegedus B."/>
            <person name="Baldrian P."/>
            <person name="Stursova M."/>
            <person name="Weitz H."/>
            <person name="Taylor A."/>
            <person name="Grigoriev I.V."/>
            <person name="Nagy L.G."/>
            <person name="Martin F."/>
            <person name="Kauserud H."/>
        </authorList>
    </citation>
    <scope>NUCLEOTIDE SEQUENCE</scope>
    <source>
        <strain evidence="1">9144</strain>
    </source>
</reference>
<evidence type="ECO:0000313" key="1">
    <source>
        <dbReference type="EMBL" id="KAJ7210707.1"/>
    </source>
</evidence>
<feature type="non-terminal residue" evidence="1">
    <location>
        <position position="1"/>
    </location>
</feature>
<comment type="caution">
    <text evidence="1">The sequence shown here is derived from an EMBL/GenBank/DDBJ whole genome shotgun (WGS) entry which is preliminary data.</text>
</comment>
<dbReference type="AlphaFoldDB" id="A0AAD6VEJ2"/>
<name>A0AAD6VEJ2_9AGAR</name>
<organism evidence="1 2">
    <name type="scientific">Mycena pura</name>
    <dbReference type="NCBI Taxonomy" id="153505"/>
    <lineage>
        <taxon>Eukaryota</taxon>
        <taxon>Fungi</taxon>
        <taxon>Dikarya</taxon>
        <taxon>Basidiomycota</taxon>
        <taxon>Agaricomycotina</taxon>
        <taxon>Agaricomycetes</taxon>
        <taxon>Agaricomycetidae</taxon>
        <taxon>Agaricales</taxon>
        <taxon>Marasmiineae</taxon>
        <taxon>Mycenaceae</taxon>
        <taxon>Mycena</taxon>
    </lineage>
</organism>
<protein>
    <submittedName>
        <fullName evidence="1">Uncharacterized protein</fullName>
    </submittedName>
</protein>
<accession>A0AAD6VEJ2</accession>
<keyword evidence="2" id="KW-1185">Reference proteome</keyword>
<evidence type="ECO:0000313" key="2">
    <source>
        <dbReference type="Proteomes" id="UP001219525"/>
    </source>
</evidence>
<dbReference type="Proteomes" id="UP001219525">
    <property type="component" value="Unassembled WGS sequence"/>
</dbReference>
<sequence length="151" mass="16789">YLQVCRIHSPRAYRFIGRHFPVRSEQSIRYVEAKLPKLPMEICDDTFELQQKLLQGLRHIGPVGVACDDTKALSGLFLCRNNEGQSLLVGGINGPVVVHNPEEISNIIEDARNSPGTKLRLWTLQVPLPGVLPSIIAAIPIPESMDTEKLL</sequence>
<proteinExistence type="predicted"/>